<evidence type="ECO:0000313" key="2">
    <source>
        <dbReference type="EMBL" id="OGG15735.1"/>
    </source>
</evidence>
<protein>
    <submittedName>
        <fullName evidence="2">Uncharacterized protein</fullName>
    </submittedName>
</protein>
<proteinExistence type="predicted"/>
<feature type="transmembrane region" description="Helical" evidence="1">
    <location>
        <begin position="144"/>
        <end position="161"/>
    </location>
</feature>
<keyword evidence="1" id="KW-1133">Transmembrane helix</keyword>
<keyword evidence="1" id="KW-0812">Transmembrane</keyword>
<dbReference type="AlphaFoldDB" id="A0A1F5ZTS8"/>
<evidence type="ECO:0000256" key="1">
    <source>
        <dbReference type="SAM" id="Phobius"/>
    </source>
</evidence>
<dbReference type="Proteomes" id="UP000176923">
    <property type="component" value="Unassembled WGS sequence"/>
</dbReference>
<feature type="transmembrane region" description="Helical" evidence="1">
    <location>
        <begin position="12"/>
        <end position="30"/>
    </location>
</feature>
<feature type="transmembrane region" description="Helical" evidence="1">
    <location>
        <begin position="42"/>
        <end position="62"/>
    </location>
</feature>
<dbReference type="STRING" id="1798382.A3D77_01780"/>
<feature type="transmembrane region" description="Helical" evidence="1">
    <location>
        <begin position="74"/>
        <end position="92"/>
    </location>
</feature>
<name>A0A1F5ZTS8_9BACT</name>
<keyword evidence="1" id="KW-0472">Membrane</keyword>
<organism evidence="2 3">
    <name type="scientific">Candidatus Gottesmanbacteria bacterium RIFCSPHIGHO2_02_FULL_39_11</name>
    <dbReference type="NCBI Taxonomy" id="1798382"/>
    <lineage>
        <taxon>Bacteria</taxon>
        <taxon>Candidatus Gottesmaniibacteriota</taxon>
    </lineage>
</organism>
<feature type="transmembrane region" description="Helical" evidence="1">
    <location>
        <begin position="112"/>
        <end position="132"/>
    </location>
</feature>
<dbReference type="EMBL" id="MFJL01000019">
    <property type="protein sequence ID" value="OGG15735.1"/>
    <property type="molecule type" value="Genomic_DNA"/>
</dbReference>
<feature type="transmembrane region" description="Helical" evidence="1">
    <location>
        <begin position="245"/>
        <end position="265"/>
    </location>
</feature>
<evidence type="ECO:0000313" key="3">
    <source>
        <dbReference type="Proteomes" id="UP000176923"/>
    </source>
</evidence>
<gene>
    <name evidence="2" type="ORF">A3D77_01780</name>
</gene>
<feature type="transmembrane region" description="Helical" evidence="1">
    <location>
        <begin position="211"/>
        <end position="233"/>
    </location>
</feature>
<sequence>MLETIRKEWQTKTAVVFFLFFSLWWITLQFPQTKSDLSNHLWGGLYGIVALWGGIWGIIIAQKWGGMKSLTGKTIFMFALGLFAQEIGQVSYNYYIFVLKQSVPYPSIGDFFFYITIPFYIAAIIYLAKASGVHVSLRSVRNKFQAVLIPLGMLLLSYFIFLQGYKFDWSNPIKVFIDFGAPFGQAIYISLAILTFTLTKGVLGGMMKSKVLFILFALLAQYVADWVFLYQASRETWVAGGINDYMYLTAYFIMALALLQLKTVYTKLQNKG</sequence>
<reference evidence="2 3" key="1">
    <citation type="journal article" date="2016" name="Nat. Commun.">
        <title>Thousands of microbial genomes shed light on interconnected biogeochemical processes in an aquifer system.</title>
        <authorList>
            <person name="Anantharaman K."/>
            <person name="Brown C.T."/>
            <person name="Hug L.A."/>
            <person name="Sharon I."/>
            <person name="Castelle C.J."/>
            <person name="Probst A.J."/>
            <person name="Thomas B.C."/>
            <person name="Singh A."/>
            <person name="Wilkins M.J."/>
            <person name="Karaoz U."/>
            <person name="Brodie E.L."/>
            <person name="Williams K.H."/>
            <person name="Hubbard S.S."/>
            <person name="Banfield J.F."/>
        </authorList>
    </citation>
    <scope>NUCLEOTIDE SEQUENCE [LARGE SCALE GENOMIC DNA]</scope>
</reference>
<comment type="caution">
    <text evidence="2">The sequence shown here is derived from an EMBL/GenBank/DDBJ whole genome shotgun (WGS) entry which is preliminary data.</text>
</comment>
<accession>A0A1F5ZTS8</accession>
<feature type="transmembrane region" description="Helical" evidence="1">
    <location>
        <begin position="181"/>
        <end position="199"/>
    </location>
</feature>